<gene>
    <name evidence="2" type="ORF">ElyMa_003615300</name>
</gene>
<dbReference type="EMBL" id="BMAT01007416">
    <property type="protein sequence ID" value="GFR63805.1"/>
    <property type="molecule type" value="Genomic_DNA"/>
</dbReference>
<sequence length="263" mass="29757">MRVQWTSSKRPADDELFKHWGTSLLRLGTGFVCSVNGPEKNLPCPCAECGGEKITNHWTFLIRTANHVVYNEEEAKATKVDFFFNIDSNESDGTMKTEFGLELDWSSPGRDICRMVCVTHDEALAQRIESAWRSWRRGKVNLQDLSHPELLPLPTCGGDREPALIISHPHGRSKKISIGYVTGKEEPVIKYNTATCPGSSGAPVFVSDHNLKKFRSLRFIVPVHCGSYEETTPENADHGDLRKDEEHRDKTHQLNFGYHRHIT</sequence>
<dbReference type="Pfam" id="PF13365">
    <property type="entry name" value="Trypsin_2"/>
    <property type="match status" value="1"/>
</dbReference>
<organism evidence="2 3">
    <name type="scientific">Elysia marginata</name>
    <dbReference type="NCBI Taxonomy" id="1093978"/>
    <lineage>
        <taxon>Eukaryota</taxon>
        <taxon>Metazoa</taxon>
        <taxon>Spiralia</taxon>
        <taxon>Lophotrochozoa</taxon>
        <taxon>Mollusca</taxon>
        <taxon>Gastropoda</taxon>
        <taxon>Heterobranchia</taxon>
        <taxon>Euthyneura</taxon>
        <taxon>Panpulmonata</taxon>
        <taxon>Sacoglossa</taxon>
        <taxon>Placobranchoidea</taxon>
        <taxon>Plakobranchidae</taxon>
        <taxon>Elysia</taxon>
    </lineage>
</organism>
<name>A0AAV4ET63_9GAST</name>
<dbReference type="SUPFAM" id="SSF50494">
    <property type="entry name" value="Trypsin-like serine proteases"/>
    <property type="match status" value="1"/>
</dbReference>
<protein>
    <recommendedName>
        <fullName evidence="4">Peptidase S1 domain-containing protein</fullName>
    </recommendedName>
</protein>
<evidence type="ECO:0008006" key="4">
    <source>
        <dbReference type="Google" id="ProtNLM"/>
    </source>
</evidence>
<evidence type="ECO:0000313" key="2">
    <source>
        <dbReference type="EMBL" id="GFR63805.1"/>
    </source>
</evidence>
<keyword evidence="3" id="KW-1185">Reference proteome</keyword>
<evidence type="ECO:0000256" key="1">
    <source>
        <dbReference type="SAM" id="MobiDB-lite"/>
    </source>
</evidence>
<evidence type="ECO:0000313" key="3">
    <source>
        <dbReference type="Proteomes" id="UP000762676"/>
    </source>
</evidence>
<proteinExistence type="predicted"/>
<comment type="caution">
    <text evidence="2">The sequence shown here is derived from an EMBL/GenBank/DDBJ whole genome shotgun (WGS) entry which is preliminary data.</text>
</comment>
<reference evidence="2 3" key="1">
    <citation type="journal article" date="2021" name="Elife">
        <title>Chloroplast acquisition without the gene transfer in kleptoplastic sea slugs, Plakobranchus ocellatus.</title>
        <authorList>
            <person name="Maeda T."/>
            <person name="Takahashi S."/>
            <person name="Yoshida T."/>
            <person name="Shimamura S."/>
            <person name="Takaki Y."/>
            <person name="Nagai Y."/>
            <person name="Toyoda A."/>
            <person name="Suzuki Y."/>
            <person name="Arimoto A."/>
            <person name="Ishii H."/>
            <person name="Satoh N."/>
            <person name="Nishiyama T."/>
            <person name="Hasebe M."/>
            <person name="Maruyama T."/>
            <person name="Minagawa J."/>
            <person name="Obokata J."/>
            <person name="Shigenobu S."/>
        </authorList>
    </citation>
    <scope>NUCLEOTIDE SEQUENCE [LARGE SCALE GENOMIC DNA]</scope>
</reference>
<dbReference type="InterPro" id="IPR009003">
    <property type="entry name" value="Peptidase_S1_PA"/>
</dbReference>
<feature type="compositionally biased region" description="Basic and acidic residues" evidence="1">
    <location>
        <begin position="235"/>
        <end position="252"/>
    </location>
</feature>
<accession>A0AAV4ET63</accession>
<feature type="region of interest" description="Disordered" evidence="1">
    <location>
        <begin position="230"/>
        <end position="263"/>
    </location>
</feature>
<dbReference type="Proteomes" id="UP000762676">
    <property type="component" value="Unassembled WGS sequence"/>
</dbReference>
<dbReference type="AlphaFoldDB" id="A0AAV4ET63"/>